<proteinExistence type="predicted"/>
<feature type="region of interest" description="Disordered" evidence="1">
    <location>
        <begin position="1"/>
        <end position="58"/>
    </location>
</feature>
<feature type="compositionally biased region" description="Polar residues" evidence="1">
    <location>
        <begin position="1"/>
        <end position="11"/>
    </location>
</feature>
<dbReference type="AlphaFoldDB" id="A0A4Q9PZ59"/>
<sequence>MASDARNQTGFPTRHVPQGPQVVGRSPHAQSQAERKQYGRLYTVEPHSTLKHSGRDARWTATGRVRPARFWELDSGR</sequence>
<name>A0A4Q9PZ59_9APHY</name>
<gene>
    <name evidence="2" type="ORF">BD310DRAFT_947494</name>
</gene>
<accession>A0A4Q9PZ59</accession>
<dbReference type="EMBL" id="ML145107">
    <property type="protein sequence ID" value="TBU60107.1"/>
    <property type="molecule type" value="Genomic_DNA"/>
</dbReference>
<evidence type="ECO:0000313" key="3">
    <source>
        <dbReference type="Proteomes" id="UP000292082"/>
    </source>
</evidence>
<evidence type="ECO:0000313" key="2">
    <source>
        <dbReference type="EMBL" id="TBU60107.1"/>
    </source>
</evidence>
<reference evidence="2 3" key="1">
    <citation type="submission" date="2019-01" db="EMBL/GenBank/DDBJ databases">
        <title>Draft genome sequences of three monokaryotic isolates of the white-rot basidiomycete fungus Dichomitus squalens.</title>
        <authorList>
            <consortium name="DOE Joint Genome Institute"/>
            <person name="Lopez S.C."/>
            <person name="Andreopoulos B."/>
            <person name="Pangilinan J."/>
            <person name="Lipzen A."/>
            <person name="Riley R."/>
            <person name="Ahrendt S."/>
            <person name="Ng V."/>
            <person name="Barry K."/>
            <person name="Daum C."/>
            <person name="Grigoriev I.V."/>
            <person name="Hilden K.S."/>
            <person name="Makela M.R."/>
            <person name="de Vries R.P."/>
        </authorList>
    </citation>
    <scope>NUCLEOTIDE SEQUENCE [LARGE SCALE GENOMIC DNA]</scope>
    <source>
        <strain evidence="2 3">CBS 464.89</strain>
    </source>
</reference>
<protein>
    <submittedName>
        <fullName evidence="2">Uncharacterized protein</fullName>
    </submittedName>
</protein>
<organism evidence="2 3">
    <name type="scientific">Dichomitus squalens</name>
    <dbReference type="NCBI Taxonomy" id="114155"/>
    <lineage>
        <taxon>Eukaryota</taxon>
        <taxon>Fungi</taxon>
        <taxon>Dikarya</taxon>
        <taxon>Basidiomycota</taxon>
        <taxon>Agaricomycotina</taxon>
        <taxon>Agaricomycetes</taxon>
        <taxon>Polyporales</taxon>
        <taxon>Polyporaceae</taxon>
        <taxon>Dichomitus</taxon>
    </lineage>
</organism>
<evidence type="ECO:0000256" key="1">
    <source>
        <dbReference type="SAM" id="MobiDB-lite"/>
    </source>
</evidence>
<keyword evidence="3" id="KW-1185">Reference proteome</keyword>
<dbReference type="Proteomes" id="UP000292082">
    <property type="component" value="Unassembled WGS sequence"/>
</dbReference>